<dbReference type="EMBL" id="BARS01027179">
    <property type="protein sequence ID" value="GAG08989.1"/>
    <property type="molecule type" value="Genomic_DNA"/>
</dbReference>
<reference evidence="1" key="1">
    <citation type="journal article" date="2014" name="Front. Microbiol.">
        <title>High frequency of phylogenetically diverse reductive dehalogenase-homologous genes in deep subseafloor sedimentary metagenomes.</title>
        <authorList>
            <person name="Kawai M."/>
            <person name="Futagami T."/>
            <person name="Toyoda A."/>
            <person name="Takaki Y."/>
            <person name="Nishi S."/>
            <person name="Hori S."/>
            <person name="Arai W."/>
            <person name="Tsubouchi T."/>
            <person name="Morono Y."/>
            <person name="Uchiyama I."/>
            <person name="Ito T."/>
            <person name="Fujiyama A."/>
            <person name="Inagaki F."/>
            <person name="Takami H."/>
        </authorList>
    </citation>
    <scope>NUCLEOTIDE SEQUENCE</scope>
    <source>
        <strain evidence="1">Expedition CK06-06</strain>
    </source>
</reference>
<sequence>MDVANAIGIGGVFFKCGDKKGLGAWYAEHLGLEI</sequence>
<protein>
    <recommendedName>
        <fullName evidence="2">VOC domain-containing protein</fullName>
    </recommendedName>
</protein>
<evidence type="ECO:0000313" key="1">
    <source>
        <dbReference type="EMBL" id="GAG08989.1"/>
    </source>
</evidence>
<name>X0UT37_9ZZZZ</name>
<comment type="caution">
    <text evidence="1">The sequence shown here is derived from an EMBL/GenBank/DDBJ whole genome shotgun (WGS) entry which is preliminary data.</text>
</comment>
<evidence type="ECO:0008006" key="2">
    <source>
        <dbReference type="Google" id="ProtNLM"/>
    </source>
</evidence>
<proteinExistence type="predicted"/>
<organism evidence="1">
    <name type="scientific">marine sediment metagenome</name>
    <dbReference type="NCBI Taxonomy" id="412755"/>
    <lineage>
        <taxon>unclassified sequences</taxon>
        <taxon>metagenomes</taxon>
        <taxon>ecological metagenomes</taxon>
    </lineage>
</organism>
<gene>
    <name evidence="1" type="ORF">S01H1_42718</name>
</gene>
<dbReference type="AlphaFoldDB" id="X0UT37"/>
<feature type="non-terminal residue" evidence="1">
    <location>
        <position position="34"/>
    </location>
</feature>
<accession>X0UT37</accession>